<proteinExistence type="predicted"/>
<dbReference type="InterPro" id="IPR051908">
    <property type="entry name" value="Ribosomal_N-acetyltransferase"/>
</dbReference>
<evidence type="ECO:0000313" key="4">
    <source>
        <dbReference type="Proteomes" id="UP000006230"/>
    </source>
</evidence>
<dbReference type="Pfam" id="PF13302">
    <property type="entry name" value="Acetyltransf_3"/>
    <property type="match status" value="1"/>
</dbReference>
<evidence type="ECO:0000259" key="2">
    <source>
        <dbReference type="PROSITE" id="PS51186"/>
    </source>
</evidence>
<dbReference type="STRING" id="314265.R2601_10919"/>
<name>Q0FL18_SALBH</name>
<dbReference type="EMBL" id="AATQ01000036">
    <property type="protein sequence ID" value="EAU44842.1"/>
    <property type="molecule type" value="Genomic_DNA"/>
</dbReference>
<dbReference type="SUPFAM" id="SSF55729">
    <property type="entry name" value="Acyl-CoA N-acyltransferases (Nat)"/>
    <property type="match status" value="1"/>
</dbReference>
<dbReference type="PROSITE" id="PS51186">
    <property type="entry name" value="GNAT"/>
    <property type="match status" value="1"/>
</dbReference>
<gene>
    <name evidence="3" type="ORF">R2601_10919</name>
</gene>
<dbReference type="eggNOG" id="COG1670">
    <property type="taxonomic scope" value="Bacteria"/>
</dbReference>
<dbReference type="Gene3D" id="3.40.630.30">
    <property type="match status" value="1"/>
</dbReference>
<evidence type="ECO:0000256" key="1">
    <source>
        <dbReference type="SAM" id="MobiDB-lite"/>
    </source>
</evidence>
<feature type="domain" description="N-acetyltransferase" evidence="2">
    <location>
        <begin position="36"/>
        <end position="192"/>
    </location>
</feature>
<dbReference type="Proteomes" id="UP000006230">
    <property type="component" value="Unassembled WGS sequence"/>
</dbReference>
<keyword evidence="3" id="KW-0808">Transferase</keyword>
<dbReference type="FunFam" id="3.40.630.30:FF:000047">
    <property type="entry name" value="Acetyltransferase, GNAT family"/>
    <property type="match status" value="1"/>
</dbReference>
<evidence type="ECO:0000313" key="3">
    <source>
        <dbReference type="EMBL" id="EAU44842.1"/>
    </source>
</evidence>
<protein>
    <submittedName>
        <fullName evidence="3">Acetyltransferase, GNAT family protein</fullName>
    </submittedName>
</protein>
<organism evidence="3 4">
    <name type="scientific">Salipiger bermudensis (strain DSM 26914 / JCM 13377 / KCTC 12554 / HTCC2601)</name>
    <name type="common">Pelagibaca bermudensis</name>
    <dbReference type="NCBI Taxonomy" id="314265"/>
    <lineage>
        <taxon>Bacteria</taxon>
        <taxon>Pseudomonadati</taxon>
        <taxon>Pseudomonadota</taxon>
        <taxon>Alphaproteobacteria</taxon>
        <taxon>Rhodobacterales</taxon>
        <taxon>Roseobacteraceae</taxon>
        <taxon>Salipiger</taxon>
    </lineage>
</organism>
<dbReference type="GO" id="GO:1990189">
    <property type="term" value="F:protein N-terminal-serine acetyltransferase activity"/>
    <property type="evidence" value="ECO:0007669"/>
    <property type="project" value="TreeGrafter"/>
</dbReference>
<dbReference type="PANTHER" id="PTHR43441:SF2">
    <property type="entry name" value="FAMILY ACETYLTRANSFERASE, PUTATIVE (AFU_ORTHOLOGUE AFUA_7G00850)-RELATED"/>
    <property type="match status" value="1"/>
</dbReference>
<dbReference type="GO" id="GO:0008999">
    <property type="term" value="F:protein-N-terminal-alanine acetyltransferase activity"/>
    <property type="evidence" value="ECO:0007669"/>
    <property type="project" value="TreeGrafter"/>
</dbReference>
<dbReference type="OrthoDB" id="5295305at2"/>
<sequence>MTDGPLNDLGQPVGQPVDGSFPRPRPERSVNEGRYVRLEPLTVAHAPGLFEAFAEDSTGRGWTYLPRGPFSDLADATDWATGAEASEDPLYFAICTPDGQPVGFCSYLRIDPANGAIEVGFIHMSPRLQKTAGATEAMYLMMARAFDTLGYRRYEWKCDALNMPSRRAAQRLGFQYEGTFRQATIVKGRNRDTAWFSVLDREWPALKARFEHWLAPENFDEDGRQIARLGAVA</sequence>
<comment type="caution">
    <text evidence="3">The sequence shown here is derived from an EMBL/GenBank/DDBJ whole genome shotgun (WGS) entry which is preliminary data.</text>
</comment>
<dbReference type="AlphaFoldDB" id="Q0FL18"/>
<keyword evidence="4" id="KW-1185">Reference proteome</keyword>
<feature type="region of interest" description="Disordered" evidence="1">
    <location>
        <begin position="1"/>
        <end position="31"/>
    </location>
</feature>
<dbReference type="InterPro" id="IPR000182">
    <property type="entry name" value="GNAT_dom"/>
</dbReference>
<dbReference type="HOGENOM" id="CLU_013985_1_2_5"/>
<dbReference type="RefSeq" id="WP_007793520.1">
    <property type="nucleotide sequence ID" value="NZ_DS022276.1"/>
</dbReference>
<reference evidence="3 4" key="1">
    <citation type="journal article" date="2010" name="J. Bacteriol.">
        <title>Genome sequences of Pelagibaca bermudensis HTCC2601T and Maritimibacter alkaliphilus HTCC2654T, the type strains of two marine Roseobacter genera.</title>
        <authorList>
            <person name="Thrash J.C."/>
            <person name="Cho J.C."/>
            <person name="Ferriera S."/>
            <person name="Johnson J."/>
            <person name="Vergin K.L."/>
            <person name="Giovannoni S.J."/>
        </authorList>
    </citation>
    <scope>NUCLEOTIDE SEQUENCE [LARGE SCALE GENOMIC DNA]</scope>
    <source>
        <strain evidence="4">DSM 26914 / JCM 13377 / KCTC 12554 / HTCC2601</strain>
    </source>
</reference>
<accession>Q0FL18</accession>
<dbReference type="PANTHER" id="PTHR43441">
    <property type="entry name" value="RIBOSOMAL-PROTEIN-SERINE ACETYLTRANSFERASE"/>
    <property type="match status" value="1"/>
</dbReference>
<dbReference type="InterPro" id="IPR016181">
    <property type="entry name" value="Acyl_CoA_acyltransferase"/>
</dbReference>